<protein>
    <recommendedName>
        <fullName evidence="1">DUF1737 domain-containing protein</fullName>
    </recommendedName>
</protein>
<evidence type="ECO:0000313" key="2">
    <source>
        <dbReference type="EMBL" id="AYV78278.1"/>
    </source>
</evidence>
<evidence type="ECO:0000259" key="1">
    <source>
        <dbReference type="Pfam" id="PF08410"/>
    </source>
</evidence>
<reference evidence="2" key="1">
    <citation type="submission" date="2018-10" db="EMBL/GenBank/DDBJ databases">
        <title>Hidden diversity of soil giant viruses.</title>
        <authorList>
            <person name="Schulz F."/>
            <person name="Alteio L."/>
            <person name="Goudeau D."/>
            <person name="Ryan E.M."/>
            <person name="Malmstrom R.R."/>
            <person name="Blanchard J."/>
            <person name="Woyke T."/>
        </authorList>
    </citation>
    <scope>NUCLEOTIDE SEQUENCE</scope>
    <source>
        <strain evidence="2">EDV1</strain>
    </source>
</reference>
<organism evidence="2">
    <name type="scientific">Edafosvirus sp</name>
    <dbReference type="NCBI Taxonomy" id="2487765"/>
    <lineage>
        <taxon>Viruses</taxon>
        <taxon>Varidnaviria</taxon>
        <taxon>Bamfordvirae</taxon>
        <taxon>Nucleocytoviricota</taxon>
        <taxon>Megaviricetes</taxon>
        <taxon>Imitervirales</taxon>
        <taxon>Mimiviridae</taxon>
        <taxon>Klosneuvirinae</taxon>
    </lineage>
</organism>
<name>A0A3G4ZTR2_9VIRU</name>
<gene>
    <name evidence="2" type="ORF">Edafosvirus8_28</name>
</gene>
<feature type="domain" description="DUF1737" evidence="1">
    <location>
        <begin position="23"/>
        <end position="66"/>
    </location>
</feature>
<dbReference type="EMBL" id="MK072073">
    <property type="protein sequence ID" value="AYV78278.1"/>
    <property type="molecule type" value="Genomic_DNA"/>
</dbReference>
<dbReference type="InterPro" id="IPR013619">
    <property type="entry name" value="DUF1737"/>
</dbReference>
<accession>A0A3G4ZTR2</accession>
<proteinExistence type="predicted"/>
<sequence>MTTENKINECKKIVGYKLVVEYPAETEKQVNELLKKGWNLFGYPSFDRNGQTSNHVFTSVSQAMVKYAS</sequence>
<dbReference type="Pfam" id="PF08410">
    <property type="entry name" value="DUF1737"/>
    <property type="match status" value="1"/>
</dbReference>